<dbReference type="CDD" id="cd05930">
    <property type="entry name" value="A_NRPS"/>
    <property type="match status" value="1"/>
</dbReference>
<dbReference type="PROSITE" id="PS00455">
    <property type="entry name" value="AMP_BINDING"/>
    <property type="match status" value="1"/>
</dbReference>
<organism evidence="3 4">
    <name type="scientific">Mucilaginibacter hurinus</name>
    <dbReference type="NCBI Taxonomy" id="2201324"/>
    <lineage>
        <taxon>Bacteria</taxon>
        <taxon>Pseudomonadati</taxon>
        <taxon>Bacteroidota</taxon>
        <taxon>Sphingobacteriia</taxon>
        <taxon>Sphingobacteriales</taxon>
        <taxon>Sphingobacteriaceae</taxon>
        <taxon>Mucilaginibacter</taxon>
    </lineage>
</organism>
<dbReference type="EMBL" id="QGDC01000005">
    <property type="protein sequence ID" value="RCH54701.1"/>
    <property type="molecule type" value="Genomic_DNA"/>
</dbReference>
<reference evidence="3 4" key="1">
    <citation type="submission" date="2018-05" db="EMBL/GenBank/DDBJ databases">
        <title>Mucilaginibacter hurinus sp. nov., isolated from briquette warehouse soil.</title>
        <authorList>
            <person name="Choi L."/>
        </authorList>
    </citation>
    <scope>NUCLEOTIDE SEQUENCE [LARGE SCALE GENOMIC DNA]</scope>
    <source>
        <strain evidence="3 4">ZR32</strain>
    </source>
</reference>
<dbReference type="Pfam" id="PF00501">
    <property type="entry name" value="AMP-binding"/>
    <property type="match status" value="1"/>
</dbReference>
<dbReference type="Proteomes" id="UP000253209">
    <property type="component" value="Unassembled WGS sequence"/>
</dbReference>
<dbReference type="Pfam" id="PF00550">
    <property type="entry name" value="PP-binding"/>
    <property type="match status" value="1"/>
</dbReference>
<dbReference type="PANTHER" id="PTHR45527:SF1">
    <property type="entry name" value="FATTY ACID SYNTHASE"/>
    <property type="match status" value="1"/>
</dbReference>
<feature type="domain" description="Carrier" evidence="2">
    <location>
        <begin position="551"/>
        <end position="601"/>
    </location>
</feature>
<proteinExistence type="predicted"/>
<comment type="caution">
    <text evidence="3">The sequence shown here is derived from an EMBL/GenBank/DDBJ whole genome shotgun (WGS) entry which is preliminary data.</text>
</comment>
<dbReference type="InterPro" id="IPR045851">
    <property type="entry name" value="AMP-bd_C_sf"/>
</dbReference>
<dbReference type="GO" id="GO:0031177">
    <property type="term" value="F:phosphopantetheine binding"/>
    <property type="evidence" value="ECO:0007669"/>
    <property type="project" value="TreeGrafter"/>
</dbReference>
<evidence type="ECO:0000313" key="4">
    <source>
        <dbReference type="Proteomes" id="UP000253209"/>
    </source>
</evidence>
<dbReference type="Gene3D" id="3.30.300.30">
    <property type="match status" value="1"/>
</dbReference>
<sequence length="860" mass="97267">MGICFTRSSCRNMREDFNELADIRFSKFEKQWLEIPVFELFASIALKYPEKIAVKDDEIAFTYRDLHALAISIASVVASHTGAGREPIGIALPNNPYFQAAMLAALSIGCPYVPLDIDLPPARNQLIIEQSGLSTIITTADINEIPDALTRVNIDQLLVDGGASFKPCAQPEDVAYIIYTSGSTGMPKGVYQNQRNLLHDVMQYVNAVHLSASDKLTLLYSPAVGGSVRDIYGSLLCGATLCIKSLKKSGLYSLVDFIDREKITIYHSIPNIFRTFLKLNQPQKDLSSVRLIYLAGDRIFNPDINLYNKFFGKKCLVYIGIGATEVATIYRHWLIDHDTKIDQELVPVGYAVDDRRMQLLDNDGNEVPNGEAGEIVVSSAYLALGYWNDSEQTHKSFAFNPEHPGIRIYRTGDLGRINGQGLLEFIGRKDNQVKINGYRVEISEIEGMLMDYSGVEKCGVVTCSVAGNNALFAFYTSNKQLDEVALKLWLGTKLPGYMVPKRCIQITEMPLLHNFKNDTITLKEWANAYANVQLFPDQPYEPGDKDALNKLLRTTWGQFLDVSSFDKNMAWSDAGGDSIGAANFLVQLESDLGITLPTEWIHGGMKPVEILKVLEKTIAAPIKTKDFVLFYFTPIKGISEDGRSLVRLLGAENIEIRIIHYPDILSLPDKRYNWPKISKSIVSQLNIDIENTRFGFLSNCNGSNFLLNATPLHILKKSSFIGVVDPRTYHKKRRLKHGPFMYMLTELLKRQSFNTVMNEIFRQYPVLISIVRKLHKDFLNHRNLFILLNHRNKIHYIDNKLYFFSTRGELNIRIADYLKPFFTSIELINLDCEHRSMFDNESSTKIKDKILHVIRRTGTS</sequence>
<evidence type="ECO:0000259" key="1">
    <source>
        <dbReference type="Pfam" id="PF00501"/>
    </source>
</evidence>
<dbReference type="InterPro" id="IPR036736">
    <property type="entry name" value="ACP-like_sf"/>
</dbReference>
<protein>
    <submittedName>
        <fullName evidence="3">AMP-dependent synthetase and ligase</fullName>
    </submittedName>
</protein>
<dbReference type="AlphaFoldDB" id="A0A367GPV6"/>
<accession>A0A367GPV6</accession>
<evidence type="ECO:0000259" key="2">
    <source>
        <dbReference type="Pfam" id="PF00550"/>
    </source>
</evidence>
<dbReference type="GO" id="GO:0043041">
    <property type="term" value="P:amino acid activation for nonribosomal peptide biosynthetic process"/>
    <property type="evidence" value="ECO:0007669"/>
    <property type="project" value="TreeGrafter"/>
</dbReference>
<dbReference type="GO" id="GO:0016874">
    <property type="term" value="F:ligase activity"/>
    <property type="evidence" value="ECO:0007669"/>
    <property type="project" value="UniProtKB-KW"/>
</dbReference>
<name>A0A367GPV6_9SPHI</name>
<dbReference type="SUPFAM" id="SSF56801">
    <property type="entry name" value="Acetyl-CoA synthetase-like"/>
    <property type="match status" value="1"/>
</dbReference>
<keyword evidence="3" id="KW-0436">Ligase</keyword>
<dbReference type="InterPro" id="IPR009081">
    <property type="entry name" value="PP-bd_ACP"/>
</dbReference>
<dbReference type="InterPro" id="IPR042099">
    <property type="entry name" value="ANL_N_sf"/>
</dbReference>
<gene>
    <name evidence="3" type="ORF">DJ568_09415</name>
</gene>
<feature type="domain" description="AMP-dependent synthetase/ligase" evidence="1">
    <location>
        <begin position="45"/>
        <end position="387"/>
    </location>
</feature>
<dbReference type="InterPro" id="IPR020845">
    <property type="entry name" value="AMP-binding_CS"/>
</dbReference>
<keyword evidence="4" id="KW-1185">Reference proteome</keyword>
<dbReference type="SUPFAM" id="SSF47336">
    <property type="entry name" value="ACP-like"/>
    <property type="match status" value="1"/>
</dbReference>
<dbReference type="Gene3D" id="3.40.50.12780">
    <property type="entry name" value="N-terminal domain of ligase-like"/>
    <property type="match status" value="1"/>
</dbReference>
<dbReference type="PANTHER" id="PTHR45527">
    <property type="entry name" value="NONRIBOSOMAL PEPTIDE SYNTHETASE"/>
    <property type="match status" value="1"/>
</dbReference>
<dbReference type="InterPro" id="IPR000873">
    <property type="entry name" value="AMP-dep_synth/lig_dom"/>
</dbReference>
<dbReference type="GO" id="GO:0044550">
    <property type="term" value="P:secondary metabolite biosynthetic process"/>
    <property type="evidence" value="ECO:0007669"/>
    <property type="project" value="TreeGrafter"/>
</dbReference>
<dbReference type="GO" id="GO:0005737">
    <property type="term" value="C:cytoplasm"/>
    <property type="evidence" value="ECO:0007669"/>
    <property type="project" value="TreeGrafter"/>
</dbReference>
<evidence type="ECO:0000313" key="3">
    <source>
        <dbReference type="EMBL" id="RCH54701.1"/>
    </source>
</evidence>